<evidence type="ECO:0000259" key="4">
    <source>
        <dbReference type="PROSITE" id="PS51078"/>
    </source>
</evidence>
<comment type="caution">
    <text evidence="5">The sequence shown here is derived from an EMBL/GenBank/DDBJ whole genome shotgun (WGS) entry which is preliminary data.</text>
</comment>
<dbReference type="Gene3D" id="3.30.450.40">
    <property type="match status" value="1"/>
</dbReference>
<dbReference type="Gene3D" id="1.10.10.10">
    <property type="entry name" value="Winged helix-like DNA-binding domain superfamily/Winged helix DNA-binding domain"/>
    <property type="match status" value="1"/>
</dbReference>
<dbReference type="PANTHER" id="PTHR30136:SF24">
    <property type="entry name" value="HTH-TYPE TRANSCRIPTIONAL REPRESSOR ALLR"/>
    <property type="match status" value="1"/>
</dbReference>
<dbReference type="Proteomes" id="UP001160334">
    <property type="component" value="Unassembled WGS sequence"/>
</dbReference>
<dbReference type="EMBL" id="JARXVC010000003">
    <property type="protein sequence ID" value="MDH6280247.1"/>
    <property type="molecule type" value="Genomic_DNA"/>
</dbReference>
<name>A0ABT6M7F7_9NOCA</name>
<dbReference type="InterPro" id="IPR005471">
    <property type="entry name" value="Tscrpt_reg_IclR_N"/>
</dbReference>
<dbReference type="PROSITE" id="PS51078">
    <property type="entry name" value="ICLR_ED"/>
    <property type="match status" value="1"/>
</dbReference>
<sequence length="260" mass="27393">MYHYVIVSITFRYTVGVVHISVKTLGTLARGLRVIEAIAAHQPIGLTELSRVLDEDKSALQRTLATLHDAGWIRPLPDSPPRWEVSTKPLTVAGLALASSALPTRARPLLGSLRDATSETAHLALVDESAIVVVDVAEGKQIVRTALQAGQVHPPEASAAGRAICAWLAPDARTAIASDPEMLLSDEDYAQVRARGWSLCEGAVQPGSTSIAAAVLDSAGTPIGAVVVSGPDTRLTPDRYAEVGALVRDVAAELRGGRQH</sequence>
<accession>A0ABT6M7F7</accession>
<organism evidence="5 6">
    <name type="scientific">Prescottella agglutinans</name>
    <dbReference type="NCBI Taxonomy" id="1644129"/>
    <lineage>
        <taxon>Bacteria</taxon>
        <taxon>Bacillati</taxon>
        <taxon>Actinomycetota</taxon>
        <taxon>Actinomycetes</taxon>
        <taxon>Mycobacteriales</taxon>
        <taxon>Nocardiaceae</taxon>
        <taxon>Prescottella</taxon>
    </lineage>
</organism>
<dbReference type="Pfam" id="PF09339">
    <property type="entry name" value="HTH_IclR"/>
    <property type="match status" value="1"/>
</dbReference>
<keyword evidence="6" id="KW-1185">Reference proteome</keyword>
<reference evidence="5 6" key="1">
    <citation type="submission" date="2023-04" db="EMBL/GenBank/DDBJ databases">
        <title>Forest soil microbial communities from Buena Vista Peninsula, Colon Province, Panama.</title>
        <authorList>
            <person name="Bouskill N."/>
        </authorList>
    </citation>
    <scope>NUCLEOTIDE SEQUENCE [LARGE SCALE GENOMIC DNA]</scope>
    <source>
        <strain evidence="5 6">CFH S0262</strain>
    </source>
</reference>
<gene>
    <name evidence="5" type="ORF">M2280_001459</name>
</gene>
<dbReference type="InterPro" id="IPR050707">
    <property type="entry name" value="HTH_MetabolicPath_Reg"/>
</dbReference>
<evidence type="ECO:0000313" key="6">
    <source>
        <dbReference type="Proteomes" id="UP001160334"/>
    </source>
</evidence>
<evidence type="ECO:0000256" key="3">
    <source>
        <dbReference type="ARBA" id="ARBA00023163"/>
    </source>
</evidence>
<dbReference type="Pfam" id="PF01614">
    <property type="entry name" value="IclR_C"/>
    <property type="match status" value="1"/>
</dbReference>
<evidence type="ECO:0000256" key="1">
    <source>
        <dbReference type="ARBA" id="ARBA00023015"/>
    </source>
</evidence>
<proteinExistence type="predicted"/>
<dbReference type="InterPro" id="IPR036388">
    <property type="entry name" value="WH-like_DNA-bd_sf"/>
</dbReference>
<keyword evidence="1" id="KW-0805">Transcription regulation</keyword>
<dbReference type="SUPFAM" id="SSF55781">
    <property type="entry name" value="GAF domain-like"/>
    <property type="match status" value="1"/>
</dbReference>
<dbReference type="InterPro" id="IPR036390">
    <property type="entry name" value="WH_DNA-bd_sf"/>
</dbReference>
<dbReference type="PANTHER" id="PTHR30136">
    <property type="entry name" value="HELIX-TURN-HELIX TRANSCRIPTIONAL REGULATOR, ICLR FAMILY"/>
    <property type="match status" value="1"/>
</dbReference>
<dbReference type="SUPFAM" id="SSF46785">
    <property type="entry name" value="Winged helix' DNA-binding domain"/>
    <property type="match status" value="1"/>
</dbReference>
<keyword evidence="2" id="KW-0238">DNA-binding</keyword>
<dbReference type="InterPro" id="IPR014757">
    <property type="entry name" value="Tscrpt_reg_IclR_C"/>
</dbReference>
<dbReference type="InterPro" id="IPR029016">
    <property type="entry name" value="GAF-like_dom_sf"/>
</dbReference>
<protein>
    <submittedName>
        <fullName evidence="5">IclR family acetate operon transcriptional repressor</fullName>
    </submittedName>
</protein>
<feature type="domain" description="IclR-ED" evidence="4">
    <location>
        <begin position="88"/>
        <end position="260"/>
    </location>
</feature>
<keyword evidence="3" id="KW-0804">Transcription</keyword>
<dbReference type="SMART" id="SM00346">
    <property type="entry name" value="HTH_ICLR"/>
    <property type="match status" value="1"/>
</dbReference>
<evidence type="ECO:0000256" key="2">
    <source>
        <dbReference type="ARBA" id="ARBA00023125"/>
    </source>
</evidence>
<evidence type="ECO:0000313" key="5">
    <source>
        <dbReference type="EMBL" id="MDH6280247.1"/>
    </source>
</evidence>